<evidence type="ECO:0000313" key="3">
    <source>
        <dbReference type="Proteomes" id="UP000269945"/>
    </source>
</evidence>
<reference evidence="2 3" key="1">
    <citation type="submission" date="2018-10" db="EMBL/GenBank/DDBJ databases">
        <authorList>
            <person name="Ekblom R."/>
            <person name="Jareborg N."/>
        </authorList>
    </citation>
    <scope>NUCLEOTIDE SEQUENCE [LARGE SCALE GENOMIC DNA]</scope>
    <source>
        <tissue evidence="2">Muscle</tissue>
    </source>
</reference>
<gene>
    <name evidence="2" type="ORF">BN2614_LOCUS4</name>
</gene>
<proteinExistence type="predicted"/>
<protein>
    <submittedName>
        <fullName evidence="2">Uncharacterized protein</fullName>
    </submittedName>
</protein>
<sequence length="47" mass="5261">MRMKLMMSTRWTGATLLPRPRGPAPLRPTKKRAGSTRWIPSSSPLSP</sequence>
<dbReference type="Proteomes" id="UP000269945">
    <property type="component" value="Unassembled WGS sequence"/>
</dbReference>
<evidence type="ECO:0000256" key="1">
    <source>
        <dbReference type="SAM" id="MobiDB-lite"/>
    </source>
</evidence>
<accession>A0A9X9M136</accession>
<organism evidence="2 3">
    <name type="scientific">Gulo gulo</name>
    <name type="common">Wolverine</name>
    <name type="synonym">Gluton</name>
    <dbReference type="NCBI Taxonomy" id="48420"/>
    <lineage>
        <taxon>Eukaryota</taxon>
        <taxon>Metazoa</taxon>
        <taxon>Chordata</taxon>
        <taxon>Craniata</taxon>
        <taxon>Vertebrata</taxon>
        <taxon>Euteleostomi</taxon>
        <taxon>Mammalia</taxon>
        <taxon>Eutheria</taxon>
        <taxon>Laurasiatheria</taxon>
        <taxon>Carnivora</taxon>
        <taxon>Caniformia</taxon>
        <taxon>Musteloidea</taxon>
        <taxon>Mustelidae</taxon>
        <taxon>Guloninae</taxon>
        <taxon>Gulo</taxon>
    </lineage>
</organism>
<comment type="caution">
    <text evidence="2">The sequence shown here is derived from an EMBL/GenBank/DDBJ whole genome shotgun (WGS) entry which is preliminary data.</text>
</comment>
<dbReference type="AlphaFoldDB" id="A0A9X9M136"/>
<evidence type="ECO:0000313" key="2">
    <source>
        <dbReference type="EMBL" id="VCX15672.1"/>
    </source>
</evidence>
<dbReference type="EMBL" id="CYRY02035596">
    <property type="protein sequence ID" value="VCX15672.1"/>
    <property type="molecule type" value="Genomic_DNA"/>
</dbReference>
<feature type="region of interest" description="Disordered" evidence="1">
    <location>
        <begin position="1"/>
        <end position="47"/>
    </location>
</feature>
<keyword evidence="3" id="KW-1185">Reference proteome</keyword>
<name>A0A9X9M136_GULGU</name>
<feature type="compositionally biased region" description="Polar residues" evidence="1">
    <location>
        <begin position="38"/>
        <end position="47"/>
    </location>
</feature>